<evidence type="ECO:0000313" key="2">
    <source>
        <dbReference type="Proteomes" id="UP000016960"/>
    </source>
</evidence>
<reference evidence="1 2" key="1">
    <citation type="submission" date="2013-05" db="EMBL/GenBank/DDBJ databases">
        <title>Draft genome sequence of Rubidibacter lacunae KORDI 51-2.</title>
        <authorList>
            <person name="Choi D.H."/>
            <person name="Noh J.H."/>
            <person name="Kwon K.-K."/>
            <person name="Lee J.-H."/>
            <person name="Ryu J.-Y."/>
        </authorList>
    </citation>
    <scope>NUCLEOTIDE SEQUENCE [LARGE SCALE GENOMIC DNA]</scope>
    <source>
        <strain evidence="1 2">KORDI 51-2</strain>
    </source>
</reference>
<dbReference type="EMBL" id="ASSJ01000008">
    <property type="protein sequence ID" value="ERN42753.1"/>
    <property type="molecule type" value="Genomic_DNA"/>
</dbReference>
<protein>
    <submittedName>
        <fullName evidence="1">Uncharacterized protein</fullName>
    </submittedName>
</protein>
<proteinExistence type="predicted"/>
<dbReference type="eggNOG" id="ENOG5031W6K">
    <property type="taxonomic scope" value="Bacteria"/>
</dbReference>
<name>U5DE20_9CHRO</name>
<evidence type="ECO:0000313" key="1">
    <source>
        <dbReference type="EMBL" id="ERN42753.1"/>
    </source>
</evidence>
<dbReference type="Proteomes" id="UP000016960">
    <property type="component" value="Unassembled WGS sequence"/>
</dbReference>
<organism evidence="1 2">
    <name type="scientific">Rubidibacter lacunae KORDI 51-2</name>
    <dbReference type="NCBI Taxonomy" id="582515"/>
    <lineage>
        <taxon>Bacteria</taxon>
        <taxon>Bacillati</taxon>
        <taxon>Cyanobacteriota</taxon>
        <taxon>Cyanophyceae</taxon>
        <taxon>Oscillatoriophycideae</taxon>
        <taxon>Chroococcales</taxon>
        <taxon>Aphanothecaceae</taxon>
        <taxon>Rubidibacter</taxon>
    </lineage>
</organism>
<comment type="caution">
    <text evidence="1">The sequence shown here is derived from an EMBL/GenBank/DDBJ whole genome shotgun (WGS) entry which is preliminary data.</text>
</comment>
<gene>
    <name evidence="1" type="ORF">KR51_00006010</name>
</gene>
<dbReference type="AlphaFoldDB" id="U5DE20"/>
<sequence>MLNKSKLRKSGKAYGLTALIPIKSNKKTENLGQSYASNARQILQQWPSNEYSMDVDDLSPMAKVPNTYLCRFYILNDIFYEGKPAIEEHLKSSYIVFSGNFYSKFWKFPEALEDYVRGMWKYAGEELTKLLQNCVGFECVNREEAADKKENAFVGYIKRCQVDNALFFNGSTDDSLKEQLKALYLRQAFTHFVFKYQTQIQTGKIDAVGLQKAFRNFVEVTRPHEVDSPFWPAGIGIEPEGISDL</sequence>
<dbReference type="STRING" id="582515.KR51_00006010"/>
<dbReference type="InParanoid" id="U5DE20"/>
<keyword evidence="2" id="KW-1185">Reference proteome</keyword>
<accession>U5DE20</accession>
<dbReference type="OrthoDB" id="5892745at2"/>
<dbReference type="RefSeq" id="WP_022604565.1">
    <property type="nucleotide sequence ID" value="NZ_ASSJ01000008.1"/>
</dbReference>